<dbReference type="Gene3D" id="1.20.1510.10">
    <property type="entry name" value="Cation efflux protein transmembrane domain"/>
    <property type="match status" value="1"/>
</dbReference>
<evidence type="ECO:0000256" key="4">
    <source>
        <dbReference type="ARBA" id="ARBA00023136"/>
    </source>
</evidence>
<proteinExistence type="predicted"/>
<evidence type="ECO:0000256" key="5">
    <source>
        <dbReference type="SAM" id="Phobius"/>
    </source>
</evidence>
<dbReference type="SUPFAM" id="SSF161111">
    <property type="entry name" value="Cation efflux protein transmembrane domain-like"/>
    <property type="match status" value="1"/>
</dbReference>
<comment type="subcellular location">
    <subcellularLocation>
        <location evidence="1">Membrane</location>
        <topology evidence="1">Multi-pass membrane protein</topology>
    </subcellularLocation>
</comment>
<dbReference type="PANTHER" id="PTHR11562:SF17">
    <property type="entry name" value="RE54080P-RELATED"/>
    <property type="match status" value="1"/>
</dbReference>
<keyword evidence="4 5" id="KW-0472">Membrane</keyword>
<accession>A0A644X579</accession>
<feature type="transmembrane region" description="Helical" evidence="5">
    <location>
        <begin position="152"/>
        <end position="185"/>
    </location>
</feature>
<dbReference type="GO" id="GO:0005886">
    <property type="term" value="C:plasma membrane"/>
    <property type="evidence" value="ECO:0007669"/>
    <property type="project" value="TreeGrafter"/>
</dbReference>
<dbReference type="NCBIfam" id="TIGR01297">
    <property type="entry name" value="CDF"/>
    <property type="match status" value="1"/>
</dbReference>
<evidence type="ECO:0000259" key="6">
    <source>
        <dbReference type="Pfam" id="PF01545"/>
    </source>
</evidence>
<feature type="transmembrane region" description="Helical" evidence="5">
    <location>
        <begin position="78"/>
        <end position="101"/>
    </location>
</feature>
<dbReference type="EMBL" id="VSSQ01001815">
    <property type="protein sequence ID" value="MPM11316.1"/>
    <property type="molecule type" value="Genomic_DNA"/>
</dbReference>
<evidence type="ECO:0000256" key="3">
    <source>
        <dbReference type="ARBA" id="ARBA00022989"/>
    </source>
</evidence>
<dbReference type="GO" id="GO:0005385">
    <property type="term" value="F:zinc ion transmembrane transporter activity"/>
    <property type="evidence" value="ECO:0007669"/>
    <property type="project" value="TreeGrafter"/>
</dbReference>
<feature type="domain" description="Cation efflux protein transmembrane" evidence="6">
    <location>
        <begin position="11"/>
        <end position="198"/>
    </location>
</feature>
<comment type="caution">
    <text evidence="7">The sequence shown here is derived from an EMBL/GenBank/DDBJ whole genome shotgun (WGS) entry which is preliminary data.</text>
</comment>
<dbReference type="Pfam" id="PF01545">
    <property type="entry name" value="Cation_efflux"/>
    <property type="match status" value="1"/>
</dbReference>
<feature type="transmembrane region" description="Helical" evidence="5">
    <location>
        <begin position="12"/>
        <end position="31"/>
    </location>
</feature>
<evidence type="ECO:0000256" key="2">
    <source>
        <dbReference type="ARBA" id="ARBA00022692"/>
    </source>
</evidence>
<dbReference type="InterPro" id="IPR002524">
    <property type="entry name" value="Cation_efflux"/>
</dbReference>
<dbReference type="AlphaFoldDB" id="A0A644X579"/>
<organism evidence="7">
    <name type="scientific">bioreactor metagenome</name>
    <dbReference type="NCBI Taxonomy" id="1076179"/>
    <lineage>
        <taxon>unclassified sequences</taxon>
        <taxon>metagenomes</taxon>
        <taxon>ecological metagenomes</taxon>
    </lineage>
</organism>
<dbReference type="InterPro" id="IPR050681">
    <property type="entry name" value="CDF/SLC30A"/>
</dbReference>
<evidence type="ECO:0000313" key="7">
    <source>
        <dbReference type="EMBL" id="MPM11316.1"/>
    </source>
</evidence>
<gene>
    <name evidence="7" type="primary">czcD_16</name>
    <name evidence="7" type="ORF">SDC9_57659</name>
</gene>
<evidence type="ECO:0000256" key="1">
    <source>
        <dbReference type="ARBA" id="ARBA00004141"/>
    </source>
</evidence>
<keyword evidence="2 5" id="KW-0812">Transmembrane</keyword>
<feature type="transmembrane region" description="Helical" evidence="5">
    <location>
        <begin position="113"/>
        <end position="132"/>
    </location>
</feature>
<name>A0A644X579_9ZZZZ</name>
<dbReference type="InterPro" id="IPR027469">
    <property type="entry name" value="Cation_efflux_TMD_sf"/>
</dbReference>
<dbReference type="PANTHER" id="PTHR11562">
    <property type="entry name" value="CATION EFFLUX PROTEIN/ ZINC TRANSPORTER"/>
    <property type="match status" value="1"/>
</dbReference>
<sequence length="289" mass="32636">MGHNHERQENIKVAFLLNLTFTIFEIVGGLWTNSMAILTDALHDLGDSISLGVSWYLEKYSEKGPDQKFSYGYARFSLLGALISSVVLLSGSVLIITRAIPRIIQPEAVNPKGMLIFSILGIVINGTAVLRLKKGTSLNEKVVSWHLIEDVLGWIVVLIISVVLIFLDLPVLDPIFSLLITIYVLYNVVKNLKEILNIFLQGVPKNLSIKEIEKEIVEKIGAVAAYHTHIWSMEGERHLLSINLIVNDEIERNEVIAIKQNVRKLMMEKEIDHVTVQVDFESEDVEDYY</sequence>
<protein>
    <submittedName>
        <fullName evidence="7">Cadmium, cobalt and zinc/H(+)-K(+) antiporter</fullName>
    </submittedName>
</protein>
<keyword evidence="3 5" id="KW-1133">Transmembrane helix</keyword>
<reference evidence="7" key="1">
    <citation type="submission" date="2019-08" db="EMBL/GenBank/DDBJ databases">
        <authorList>
            <person name="Kucharzyk K."/>
            <person name="Murdoch R.W."/>
            <person name="Higgins S."/>
            <person name="Loffler F."/>
        </authorList>
    </citation>
    <scope>NUCLEOTIDE SEQUENCE</scope>
</reference>
<dbReference type="InterPro" id="IPR058533">
    <property type="entry name" value="Cation_efflux_TM"/>
</dbReference>